<feature type="compositionally biased region" description="Basic and acidic residues" evidence="6">
    <location>
        <begin position="267"/>
        <end position="289"/>
    </location>
</feature>
<dbReference type="Pfam" id="PF00613">
    <property type="entry name" value="PI3Ka"/>
    <property type="match status" value="1"/>
</dbReference>
<dbReference type="GO" id="GO:0005524">
    <property type="term" value="F:ATP binding"/>
    <property type="evidence" value="ECO:0007669"/>
    <property type="project" value="UniProtKB-KW"/>
</dbReference>
<dbReference type="SUPFAM" id="SSF48371">
    <property type="entry name" value="ARM repeat"/>
    <property type="match status" value="1"/>
</dbReference>
<dbReference type="Gene3D" id="1.10.1070.11">
    <property type="entry name" value="Phosphatidylinositol 3-/4-kinase, catalytic domain"/>
    <property type="match status" value="1"/>
</dbReference>
<keyword evidence="3" id="KW-0547">Nucleotide-binding</keyword>
<proteinExistence type="predicted"/>
<dbReference type="InterPro" id="IPR016024">
    <property type="entry name" value="ARM-type_fold"/>
</dbReference>
<feature type="region of interest" description="Disordered" evidence="6">
    <location>
        <begin position="202"/>
        <end position="229"/>
    </location>
</feature>
<dbReference type="GO" id="GO:0034272">
    <property type="term" value="C:phosphatidylinositol 3-kinase complex, class III, type II"/>
    <property type="evidence" value="ECO:0007669"/>
    <property type="project" value="TreeGrafter"/>
</dbReference>
<dbReference type="GO" id="GO:0005768">
    <property type="term" value="C:endosome"/>
    <property type="evidence" value="ECO:0007669"/>
    <property type="project" value="TreeGrafter"/>
</dbReference>
<sequence length="1818" mass="211098">MYINGKISTANIKDVDYHFSVKLNLFVSLEVGDGLNMEKFTTEKDTTEQHEETNNGNVNQQHKDRKNMLRKIKYLKKFAYRRRKKKKSIKILLGRNEKRYNEKYGKKPSKKVSIKRFGGRNRNTLILPVIQGISRNNPKWSYSRSYHSEVPICSPTNEENCKDFDVTIYLIINEEFFGYPVRLKCTSRMGEQKGVVGKGVGKGVVRKRGKNEGRRYFSSSKGNNKDTSHDALNDSIAFASSLNDNEIAEDLQKILRSRRKSGSIGESEEKGEGKGESEHENEDKGEVKGGRPPRQFFPTRGNNTANKGRHSIRNNVFTIRRTVKFPLKYGHLSAKSYLLFVVQNRINRDVIFYGYCSMFTSNGVLRQGIQIRKLYFAKKKSKGKHLIVNALKRKISHTQENNPEKTNNEKVIAFLRKNCIYGELLKLCYNEKKKVKIEKEGKKQMGKETNTPVNVSLKENLSHGIDINTTLTNHSGTNGKEQNVKKFKMYRRKMLRIASIFGYNKQKEKERKTVNNRGGNNTSEGKNRIDYHRNCEEKTFLASERKSKVLYTSMGRINNIDAGEEGNTLEIKKRERHHSLRGESFYDVLRRYKRVDNFIFSLKRRSIQNCEREKKYVHVKKDATCECMYTDLDGKKEMEIEIGIKSHHRMRKKKKKLFAFTYKGENSLQLCRHIVDLYKKWKMCKKKKIAGYMIFHFHTFNKDEIYYNEKKENVSTFHEKVFGAIGCGEREEATFDHTGRIYPNGGFHDWFFDSFDYVGEMESDSLGCNKLFKKGGGIRKYDEAYRERASATCSGSEIREAAASRSEIREAAASRSEICEAAASRSEICEAAASRSEICEAATSRSKICEAGASRSEIREAAANSGNNKTIDGDVDTCEKVESIRNGERISTPPSMQQNGTETVYPTIQKKGKKLNDIFEHISKYTHRISKNVNIEDKNRYDDYPFDLLLKRQFENIPALSPSVSEIKTLNTVLNTPIMKMQEYEKRCLWKYRLHLINRKETLGKFLKCVNWKDKNEKEEAIELLTKWSKPCLENCLELFNSHMHIQVVKKYIINIIRNTKKEQLKLYLFQLVQCLRTFNYEPIDDLFINTLIRKCVKSKKLSIFLHWFLLSETKNKEKGKLYVHIHKLFINTLIKSSLKKKKDILTILKNQNRFRNQLLYLTLIAKNKSDRIQNKTKKLRQFLFYYRQNYGYINIKQFIQNNIFLTDKGICDFSNLTSIDREKTARASQHTQNLLDAQCSSTVGNGISGDNTTGDGQCAFSRDPEIELDIHESNLHNSIYYLSNELKVNCDMDEGVYNFEYRKRSSEDVTSDIWKESSNIVNYIDDLKSVKIERNRDSSFFSNFLQFNDNFDFFLSSTYNSDEDNNIEILDDSISIVQKQKIKKINTPLILPIDPNTELLSFLPEQSYVLRSSLYPIVIACLVRKKIKLSQEKFHNLIINKQKYLKRNIKKKKNYSLYHSYNSKFVKALNSSFDYANDFEYHCQNVSCKNGNIFYRHRKVEQVHVSAASVFPCAVEPVEPVEADTLIDHSVQGGGESRRGSNTSRRSAKKYNEIYELSIKKYIYKAGDDLRQDHLVIQVIYIIDNIWKRYGLNLKLTLYRVLALSTDDGFIEFVDYAESISSIKKNYRGEIRQYFINNSVERNTPLGFDAYILENFISSCAGYSVITYILGIGDRHLDNLMVSKDGCFFHIDFGYIFGEDPKPFSPPMKLCKEMIEAMGGAHSLGYEQFLKKCCLAYKYLRYHSKLIIYLLDAMSESGLKDMKMNPEVCVQKVQEKFRLDLNDEAAEIYFLSVINASVKTLFPVVVDKLHEWALNWK</sequence>
<dbReference type="InterPro" id="IPR001263">
    <property type="entry name" value="PI3K_accessory_dom"/>
</dbReference>
<evidence type="ECO:0000256" key="2">
    <source>
        <dbReference type="ARBA" id="ARBA00022679"/>
    </source>
</evidence>
<accession>A0A1A8WIK9</accession>
<dbReference type="EC" id="2.7.1.137" evidence="1"/>
<feature type="domain" description="PIK helical" evidence="8">
    <location>
        <begin position="956"/>
        <end position="1137"/>
    </location>
</feature>
<dbReference type="SMART" id="SM00146">
    <property type="entry name" value="PI3Kc"/>
    <property type="match status" value="1"/>
</dbReference>
<dbReference type="Pfam" id="PF00454">
    <property type="entry name" value="PI3_PI4_kinase"/>
    <property type="match status" value="1"/>
</dbReference>
<dbReference type="GO" id="GO:0005777">
    <property type="term" value="C:peroxisome"/>
    <property type="evidence" value="ECO:0007669"/>
    <property type="project" value="TreeGrafter"/>
</dbReference>
<dbReference type="GO" id="GO:0006897">
    <property type="term" value="P:endocytosis"/>
    <property type="evidence" value="ECO:0007669"/>
    <property type="project" value="TreeGrafter"/>
</dbReference>
<dbReference type="GO" id="GO:0048015">
    <property type="term" value="P:phosphatidylinositol-mediated signaling"/>
    <property type="evidence" value="ECO:0007669"/>
    <property type="project" value="TreeGrafter"/>
</dbReference>
<feature type="compositionally biased region" description="Basic and acidic residues" evidence="6">
    <location>
        <begin position="43"/>
        <end position="53"/>
    </location>
</feature>
<organism evidence="9 10">
    <name type="scientific">Plasmodium ovale curtisi</name>
    <dbReference type="NCBI Taxonomy" id="864141"/>
    <lineage>
        <taxon>Eukaryota</taxon>
        <taxon>Sar</taxon>
        <taxon>Alveolata</taxon>
        <taxon>Apicomplexa</taxon>
        <taxon>Aconoidasida</taxon>
        <taxon>Haemosporida</taxon>
        <taxon>Plasmodiidae</taxon>
        <taxon>Plasmodium</taxon>
        <taxon>Plasmodium (Plasmodium)</taxon>
    </lineage>
</organism>
<dbReference type="CDD" id="cd00896">
    <property type="entry name" value="PI3Kc_III"/>
    <property type="match status" value="1"/>
</dbReference>
<dbReference type="Proteomes" id="UP000078560">
    <property type="component" value="Unassembled WGS sequence"/>
</dbReference>
<protein>
    <recommendedName>
        <fullName evidence="1">phosphatidylinositol 3-kinase</fullName>
        <ecNumber evidence="1">2.7.1.137</ecNumber>
    </recommendedName>
</protein>
<evidence type="ECO:0000259" key="8">
    <source>
        <dbReference type="PROSITE" id="PS51545"/>
    </source>
</evidence>
<dbReference type="InterPro" id="IPR036940">
    <property type="entry name" value="PI3/4_kinase_cat_sf"/>
</dbReference>
<dbReference type="Gene3D" id="1.25.40.70">
    <property type="entry name" value="Phosphatidylinositol 3-kinase, accessory domain (PIK)"/>
    <property type="match status" value="1"/>
</dbReference>
<dbReference type="CDD" id="cd00870">
    <property type="entry name" value="PI3Ka_III"/>
    <property type="match status" value="1"/>
</dbReference>
<dbReference type="GO" id="GO:0016303">
    <property type="term" value="F:1-phosphatidylinositol-3-kinase activity"/>
    <property type="evidence" value="ECO:0007669"/>
    <property type="project" value="UniProtKB-EC"/>
</dbReference>
<evidence type="ECO:0000256" key="1">
    <source>
        <dbReference type="ARBA" id="ARBA00012073"/>
    </source>
</evidence>
<dbReference type="FunFam" id="1.10.1070.11:FF:000002">
    <property type="entry name" value="Phosphatidylinositol 3-kinase catalytic subunit type 3"/>
    <property type="match status" value="1"/>
</dbReference>
<dbReference type="GO" id="GO:0034271">
    <property type="term" value="C:phosphatidylinositol 3-kinase complex, class III, type I"/>
    <property type="evidence" value="ECO:0007669"/>
    <property type="project" value="TreeGrafter"/>
</dbReference>
<evidence type="ECO:0000313" key="10">
    <source>
        <dbReference type="Proteomes" id="UP000078560"/>
    </source>
</evidence>
<reference evidence="10" key="1">
    <citation type="submission" date="2016-05" db="EMBL/GenBank/DDBJ databases">
        <authorList>
            <person name="Naeem Raeece"/>
        </authorList>
    </citation>
    <scope>NUCLEOTIDE SEQUENCE [LARGE SCALE GENOMIC DNA]</scope>
</reference>
<feature type="domain" description="PI3K/PI4K catalytic" evidence="7">
    <location>
        <begin position="1535"/>
        <end position="1803"/>
    </location>
</feature>
<dbReference type="GO" id="GO:0000407">
    <property type="term" value="C:phagophore assembly site"/>
    <property type="evidence" value="ECO:0007669"/>
    <property type="project" value="TreeGrafter"/>
</dbReference>
<feature type="region of interest" description="Disordered" evidence="6">
    <location>
        <begin position="258"/>
        <end position="309"/>
    </location>
</feature>
<gene>
    <name evidence="9" type="ORF">POVCU2_0069050</name>
</gene>
<keyword evidence="5" id="KW-0067">ATP-binding</keyword>
<feature type="compositionally biased region" description="Polar residues" evidence="6">
    <location>
        <begin position="515"/>
        <end position="524"/>
    </location>
</feature>
<dbReference type="InterPro" id="IPR057756">
    <property type="entry name" value="PI3-kinase_type3/VPS34_cat"/>
</dbReference>
<dbReference type="PANTHER" id="PTHR10048">
    <property type="entry name" value="PHOSPHATIDYLINOSITOL KINASE"/>
    <property type="match status" value="1"/>
</dbReference>
<name>A0A1A8WIK9_PLAOA</name>
<dbReference type="Gene3D" id="3.30.1010.10">
    <property type="entry name" value="Phosphatidylinositol 3-kinase Catalytic Subunit, Chain A, domain 4"/>
    <property type="match status" value="1"/>
</dbReference>
<dbReference type="InterPro" id="IPR042236">
    <property type="entry name" value="PI3K_accessory_sf"/>
</dbReference>
<dbReference type="InterPro" id="IPR000403">
    <property type="entry name" value="PI3/4_kinase_cat_dom"/>
</dbReference>
<dbReference type="SUPFAM" id="SSF56112">
    <property type="entry name" value="Protein kinase-like (PK-like)"/>
    <property type="match status" value="1"/>
</dbReference>
<evidence type="ECO:0000256" key="6">
    <source>
        <dbReference type="SAM" id="MobiDB-lite"/>
    </source>
</evidence>
<dbReference type="InterPro" id="IPR011009">
    <property type="entry name" value="Kinase-like_dom_sf"/>
</dbReference>
<dbReference type="InterPro" id="IPR015433">
    <property type="entry name" value="PI3/4_kinase"/>
</dbReference>
<dbReference type="InterPro" id="IPR018936">
    <property type="entry name" value="PI3/4_kinase_CS"/>
</dbReference>
<dbReference type="GO" id="GO:0000045">
    <property type="term" value="P:autophagosome assembly"/>
    <property type="evidence" value="ECO:0007669"/>
    <property type="project" value="TreeGrafter"/>
</dbReference>
<evidence type="ECO:0000256" key="3">
    <source>
        <dbReference type="ARBA" id="ARBA00022741"/>
    </source>
</evidence>
<dbReference type="PROSITE" id="PS50290">
    <property type="entry name" value="PI3_4_KINASE_3"/>
    <property type="match status" value="1"/>
</dbReference>
<dbReference type="PROSITE" id="PS00916">
    <property type="entry name" value="PI3_4_KINASE_2"/>
    <property type="match status" value="1"/>
</dbReference>
<evidence type="ECO:0000313" key="9">
    <source>
        <dbReference type="EMBL" id="SBS91657.1"/>
    </source>
</evidence>
<evidence type="ECO:0000256" key="4">
    <source>
        <dbReference type="ARBA" id="ARBA00022777"/>
    </source>
</evidence>
<keyword evidence="4 9" id="KW-0418">Kinase</keyword>
<feature type="region of interest" description="Disordered" evidence="6">
    <location>
        <begin position="43"/>
        <end position="65"/>
    </location>
</feature>
<evidence type="ECO:0000256" key="5">
    <source>
        <dbReference type="ARBA" id="ARBA00022840"/>
    </source>
</evidence>
<dbReference type="EMBL" id="FLQU01001144">
    <property type="protein sequence ID" value="SBS91657.1"/>
    <property type="molecule type" value="Genomic_DNA"/>
</dbReference>
<feature type="region of interest" description="Disordered" evidence="6">
    <location>
        <begin position="508"/>
        <end position="528"/>
    </location>
</feature>
<dbReference type="SMART" id="SM00145">
    <property type="entry name" value="PI3Ka"/>
    <property type="match status" value="1"/>
</dbReference>
<dbReference type="PROSITE" id="PS51545">
    <property type="entry name" value="PIK_HELICAL"/>
    <property type="match status" value="1"/>
</dbReference>
<keyword evidence="2" id="KW-0808">Transferase</keyword>
<dbReference type="PANTHER" id="PTHR10048:SF7">
    <property type="entry name" value="PHOSPHATIDYLINOSITOL 3-KINASE CATALYTIC SUBUNIT TYPE 3"/>
    <property type="match status" value="1"/>
</dbReference>
<evidence type="ECO:0000259" key="7">
    <source>
        <dbReference type="PROSITE" id="PS50290"/>
    </source>
</evidence>